<evidence type="ECO:0008006" key="3">
    <source>
        <dbReference type="Google" id="ProtNLM"/>
    </source>
</evidence>
<evidence type="ECO:0000313" key="2">
    <source>
        <dbReference type="Proteomes" id="UP000053477"/>
    </source>
</evidence>
<gene>
    <name evidence="1" type="ORF">SCHPADRAFT_744747</name>
</gene>
<sequence>MQDNYLVTYLGDTPGSPGSTSSSFSSTEADAEYTDNNIWPLDPVLELLRSEINRIEYERSGRFDIYQGVDWRYSTSFRDELWENFRLWGNLSQEEIADMHNCGFKRYDQMLDARWQLKNMVTLLDLLKSTAQEILDPVEIALKRASHKFGRFLNRLPLDLLAETIRFACSGSDVYELLNMSHVNRRFRGVVFSMGDMWAQVSSRMPTKILQLSLERSKNASLDLEGYFDEGFGSGDSMRQRTETRVQSFITEIAHCSSRWKNIRFTMPNSIRWEAETESYALYSLLSTTLPRDLHAPRLESLSITHYKCAPDILINEANNRTQTREAVHFYRSWNAPNLRSLKFYRIVPTPIRGASIESLSLDLRPTIRIDEYEMDYLILLQDLGEFLHETPTLQTFRLSCPTYGFTNLDGGRTLPATTLDNLRELTLVLTHQWAPLNMNEISLTLLTNCIRVPNLTTLRIKLKTTGPTNEVGFDMRKFIEKFIPQHGFTSLENLHIFIFDFTPSSIPTLVVALDRYPSLQSLTLGITGKLAVTPGSTLHPNVTRRDSLKQVKLLACMLGVDEFLTWLAGEIGEERVKGVKAVVKKCRCTKKSDILRVFPSDQLEFEDLGPNDHEWLSEIRSVGYEYFRYDREE</sequence>
<protein>
    <recommendedName>
        <fullName evidence="3">F-box domain-containing protein</fullName>
    </recommendedName>
</protein>
<organism evidence="1 2">
    <name type="scientific">Schizopora paradoxa</name>
    <dbReference type="NCBI Taxonomy" id="27342"/>
    <lineage>
        <taxon>Eukaryota</taxon>
        <taxon>Fungi</taxon>
        <taxon>Dikarya</taxon>
        <taxon>Basidiomycota</taxon>
        <taxon>Agaricomycotina</taxon>
        <taxon>Agaricomycetes</taxon>
        <taxon>Hymenochaetales</taxon>
        <taxon>Schizoporaceae</taxon>
        <taxon>Schizopora</taxon>
    </lineage>
</organism>
<dbReference type="Gene3D" id="3.80.10.10">
    <property type="entry name" value="Ribonuclease Inhibitor"/>
    <property type="match status" value="1"/>
</dbReference>
<dbReference type="AlphaFoldDB" id="A0A0H2R5Q5"/>
<reference evidence="1 2" key="1">
    <citation type="submission" date="2015-04" db="EMBL/GenBank/DDBJ databases">
        <title>Complete genome sequence of Schizopora paradoxa KUC8140, a cosmopolitan wood degrader in East Asia.</title>
        <authorList>
            <consortium name="DOE Joint Genome Institute"/>
            <person name="Min B."/>
            <person name="Park H."/>
            <person name="Jang Y."/>
            <person name="Kim J.-J."/>
            <person name="Kim K.H."/>
            <person name="Pangilinan J."/>
            <person name="Lipzen A."/>
            <person name="Riley R."/>
            <person name="Grigoriev I.V."/>
            <person name="Spatafora J.W."/>
            <person name="Choi I.-G."/>
        </authorList>
    </citation>
    <scope>NUCLEOTIDE SEQUENCE [LARGE SCALE GENOMIC DNA]</scope>
    <source>
        <strain evidence="1 2">KUC8140</strain>
    </source>
</reference>
<dbReference type="SUPFAM" id="SSF52047">
    <property type="entry name" value="RNI-like"/>
    <property type="match status" value="1"/>
</dbReference>
<dbReference type="OrthoDB" id="3365698at2759"/>
<proteinExistence type="predicted"/>
<evidence type="ECO:0000313" key="1">
    <source>
        <dbReference type="EMBL" id="KLO04808.1"/>
    </source>
</evidence>
<keyword evidence="2" id="KW-1185">Reference proteome</keyword>
<dbReference type="InterPro" id="IPR032675">
    <property type="entry name" value="LRR_dom_sf"/>
</dbReference>
<dbReference type="InParanoid" id="A0A0H2R5Q5"/>
<name>A0A0H2R5Q5_9AGAM</name>
<dbReference type="EMBL" id="KQ086427">
    <property type="protein sequence ID" value="KLO04808.1"/>
    <property type="molecule type" value="Genomic_DNA"/>
</dbReference>
<dbReference type="Proteomes" id="UP000053477">
    <property type="component" value="Unassembled WGS sequence"/>
</dbReference>
<accession>A0A0H2R5Q5</accession>